<evidence type="ECO:0000313" key="2">
    <source>
        <dbReference type="Proteomes" id="UP000789901"/>
    </source>
</evidence>
<reference evidence="1 2" key="1">
    <citation type="submission" date="2021-06" db="EMBL/GenBank/DDBJ databases">
        <authorList>
            <person name="Kallberg Y."/>
            <person name="Tangrot J."/>
            <person name="Rosling A."/>
        </authorList>
    </citation>
    <scope>NUCLEOTIDE SEQUENCE [LARGE SCALE GENOMIC DNA]</scope>
    <source>
        <strain evidence="1 2">120-4 pot B 10/14</strain>
    </source>
</reference>
<name>A0ABN7VZ94_GIGMA</name>
<protein>
    <submittedName>
        <fullName evidence="1">46458_t:CDS:1</fullName>
    </submittedName>
</protein>
<dbReference type="EMBL" id="CAJVQB010025893">
    <property type="protein sequence ID" value="CAG8807412.1"/>
    <property type="molecule type" value="Genomic_DNA"/>
</dbReference>
<organism evidence="1 2">
    <name type="scientific">Gigaspora margarita</name>
    <dbReference type="NCBI Taxonomy" id="4874"/>
    <lineage>
        <taxon>Eukaryota</taxon>
        <taxon>Fungi</taxon>
        <taxon>Fungi incertae sedis</taxon>
        <taxon>Mucoromycota</taxon>
        <taxon>Glomeromycotina</taxon>
        <taxon>Glomeromycetes</taxon>
        <taxon>Diversisporales</taxon>
        <taxon>Gigasporaceae</taxon>
        <taxon>Gigaspora</taxon>
    </lineage>
</organism>
<gene>
    <name evidence="1" type="ORF">GMARGA_LOCUS24486</name>
</gene>
<evidence type="ECO:0000313" key="1">
    <source>
        <dbReference type="EMBL" id="CAG8807412.1"/>
    </source>
</evidence>
<accession>A0ABN7VZ94</accession>
<feature type="non-terminal residue" evidence="1">
    <location>
        <position position="1"/>
    </location>
</feature>
<sequence length="65" mass="7407">DKSKNDTDNHNINVNKMELKVGDSSNNWVEVQAAVDLFAKKKLVCGYKDLDPVDKSIFRRHSNNC</sequence>
<dbReference type="Proteomes" id="UP000789901">
    <property type="component" value="Unassembled WGS sequence"/>
</dbReference>
<keyword evidence="2" id="KW-1185">Reference proteome</keyword>
<comment type="caution">
    <text evidence="1">The sequence shown here is derived from an EMBL/GenBank/DDBJ whole genome shotgun (WGS) entry which is preliminary data.</text>
</comment>
<proteinExistence type="predicted"/>